<gene>
    <name evidence="2" type="ORF">B4082_0263</name>
</gene>
<dbReference type="EMBL" id="LJKA01000002">
    <property type="protein sequence ID" value="KZD41628.1"/>
    <property type="molecule type" value="Genomic_DNA"/>
</dbReference>
<keyword evidence="1" id="KW-1133">Transmembrane helix</keyword>
<feature type="transmembrane region" description="Helical" evidence="1">
    <location>
        <begin position="96"/>
        <end position="118"/>
    </location>
</feature>
<organism evidence="2 3">
    <name type="scientific">Bacillus cereus</name>
    <dbReference type="NCBI Taxonomy" id="1396"/>
    <lineage>
        <taxon>Bacteria</taxon>
        <taxon>Bacillati</taxon>
        <taxon>Bacillota</taxon>
        <taxon>Bacilli</taxon>
        <taxon>Bacillales</taxon>
        <taxon>Bacillaceae</taxon>
        <taxon>Bacillus</taxon>
        <taxon>Bacillus cereus group</taxon>
    </lineage>
</organism>
<feature type="transmembrane region" description="Helical" evidence="1">
    <location>
        <begin position="50"/>
        <end position="76"/>
    </location>
</feature>
<comment type="caution">
    <text evidence="2">The sequence shown here is derived from an EMBL/GenBank/DDBJ whole genome shotgun (WGS) entry which is preliminary data.</text>
</comment>
<keyword evidence="1" id="KW-0472">Membrane</keyword>
<reference evidence="2 3" key="1">
    <citation type="submission" date="2015-09" db="EMBL/GenBank/DDBJ databases">
        <title>Bacillus cereus food isolates.</title>
        <authorList>
            <person name="Boekhorst J."/>
        </authorList>
    </citation>
    <scope>NUCLEOTIDE SEQUENCE [LARGE SCALE GENOMIC DNA]</scope>
    <source>
        <strain evidence="2 3">B4082</strain>
    </source>
</reference>
<dbReference type="PATRIC" id="fig|1396.539.peg.2438"/>
<evidence type="ECO:0000256" key="1">
    <source>
        <dbReference type="SAM" id="Phobius"/>
    </source>
</evidence>
<dbReference type="Proteomes" id="UP000076501">
    <property type="component" value="Unassembled WGS sequence"/>
</dbReference>
<sequence length="255" mass="29964">MDILEILKAIGPFVAIIIPLIALFYNMYFKLKNIEDYDKIFIKKEEVHKINFMNSFFQCLLYIFIFYLFPSTILAISYRGYNPEDNASQFDGWSALFLAFIFVIFSLFFFITIVINLFPAENKIKYRKVNAITSSISLISSMVLYPFIFYAFIFGDKAISLLYFIVCLPIILSIMTLNIYNFYNNKIVNNYIVEVLDKDTLRGLHLIHSHMIQDNTTILSEKNTPIEEVFYLCNFTSNVYLKYTKNTLHLPEKKN</sequence>
<evidence type="ECO:0000313" key="2">
    <source>
        <dbReference type="EMBL" id="KZD41628.1"/>
    </source>
</evidence>
<feature type="transmembrane region" description="Helical" evidence="1">
    <location>
        <begin position="130"/>
        <end position="153"/>
    </location>
</feature>
<dbReference type="RefSeq" id="WP_063221109.1">
    <property type="nucleotide sequence ID" value="NZ_LJKA01000002.1"/>
</dbReference>
<dbReference type="AlphaFoldDB" id="A0A164IM34"/>
<keyword evidence="1" id="KW-0812">Transmembrane</keyword>
<accession>A0A164IM34</accession>
<proteinExistence type="predicted"/>
<feature type="transmembrane region" description="Helical" evidence="1">
    <location>
        <begin position="6"/>
        <end position="29"/>
    </location>
</feature>
<feature type="transmembrane region" description="Helical" evidence="1">
    <location>
        <begin position="159"/>
        <end position="180"/>
    </location>
</feature>
<evidence type="ECO:0000313" key="3">
    <source>
        <dbReference type="Proteomes" id="UP000076501"/>
    </source>
</evidence>
<protein>
    <submittedName>
        <fullName evidence="2">Uncharacterized protein</fullName>
    </submittedName>
</protein>
<name>A0A164IM34_BACCE</name>